<dbReference type="EMBL" id="CABITT030000007">
    <property type="protein sequence ID" value="VVB12477.1"/>
    <property type="molecule type" value="Genomic_DNA"/>
</dbReference>
<reference evidence="1" key="1">
    <citation type="submission" date="2019-07" db="EMBL/GenBank/DDBJ databases">
        <authorList>
            <person name="Dittberner H."/>
        </authorList>
    </citation>
    <scope>NUCLEOTIDE SEQUENCE [LARGE SCALE GENOMIC DNA]</scope>
</reference>
<dbReference type="AlphaFoldDB" id="A0A565CFQ1"/>
<comment type="caution">
    <text evidence="1">The sequence shown here is derived from an EMBL/GenBank/DDBJ whole genome shotgun (WGS) entry which is preliminary data.</text>
</comment>
<gene>
    <name evidence="1" type="ORF">ANE_LOCUS22921</name>
</gene>
<protein>
    <submittedName>
        <fullName evidence="1">Uncharacterized protein</fullName>
    </submittedName>
</protein>
<dbReference type="InterPro" id="IPR036388">
    <property type="entry name" value="WH-like_DNA-bd_sf"/>
</dbReference>
<dbReference type="Proteomes" id="UP000489600">
    <property type="component" value="Unassembled WGS sequence"/>
</dbReference>
<proteinExistence type="predicted"/>
<evidence type="ECO:0000313" key="2">
    <source>
        <dbReference type="Proteomes" id="UP000489600"/>
    </source>
</evidence>
<dbReference type="OrthoDB" id="1422090at2759"/>
<dbReference type="Gene3D" id="1.10.10.10">
    <property type="entry name" value="Winged helix-like DNA-binding domain superfamily/Winged helix DNA-binding domain"/>
    <property type="match status" value="1"/>
</dbReference>
<organism evidence="1 2">
    <name type="scientific">Arabis nemorensis</name>
    <dbReference type="NCBI Taxonomy" id="586526"/>
    <lineage>
        <taxon>Eukaryota</taxon>
        <taxon>Viridiplantae</taxon>
        <taxon>Streptophyta</taxon>
        <taxon>Embryophyta</taxon>
        <taxon>Tracheophyta</taxon>
        <taxon>Spermatophyta</taxon>
        <taxon>Magnoliopsida</taxon>
        <taxon>eudicotyledons</taxon>
        <taxon>Gunneridae</taxon>
        <taxon>Pentapetalae</taxon>
        <taxon>rosids</taxon>
        <taxon>malvids</taxon>
        <taxon>Brassicales</taxon>
        <taxon>Brassicaceae</taxon>
        <taxon>Arabideae</taxon>
        <taxon>Arabis</taxon>
    </lineage>
</organism>
<keyword evidence="2" id="KW-1185">Reference proteome</keyword>
<name>A0A565CFQ1_9BRAS</name>
<sequence>MPIREQKARGEYEANEINSPISPFRLRYHFESNDNLLLRLRHHLELVKDRLINLQELQEEVNTELLRHCPLLEEHLMQMESYQLSSHGYSSRISDGMKRDVGEIAKKISDLVSKLPPFFHTLARQKSLDEGGNGKGIIDLPGLHANEEVLTKLQAFREVKHAFMELGTERKICLLSFAVFPGNGEVHRTMLKYWWIGEEILLVEGAEEAVREVLKDFTDKNLIEPVKERHKVAPSSYKMTPFVHSSVIHLSKEIGLFDIYRKSERPHMIYEEPETS</sequence>
<accession>A0A565CFQ1</accession>
<evidence type="ECO:0000313" key="1">
    <source>
        <dbReference type="EMBL" id="VVB12477.1"/>
    </source>
</evidence>